<name>A0ABS5U087_9CELL</name>
<comment type="caution">
    <text evidence="2">The sequence shown here is derived from an EMBL/GenBank/DDBJ whole genome shotgun (WGS) entry which is preliminary data.</text>
</comment>
<accession>A0ABS5U087</accession>
<evidence type="ECO:0000256" key="1">
    <source>
        <dbReference type="SAM" id="Phobius"/>
    </source>
</evidence>
<feature type="transmembrane region" description="Helical" evidence="1">
    <location>
        <begin position="165"/>
        <end position="184"/>
    </location>
</feature>
<keyword evidence="1" id="KW-0812">Transmembrane</keyword>
<evidence type="ECO:0000313" key="2">
    <source>
        <dbReference type="EMBL" id="MBT0994809.1"/>
    </source>
</evidence>
<evidence type="ECO:0008006" key="4">
    <source>
        <dbReference type="Google" id="ProtNLM"/>
    </source>
</evidence>
<dbReference type="EMBL" id="JAHBOH010000001">
    <property type="protein sequence ID" value="MBT0994809.1"/>
    <property type="molecule type" value="Genomic_DNA"/>
</dbReference>
<sequence length="225" mass="22127">MDRPTSGAARLLRAALLASLVVVLAAAAHTAAGGLVPSVLALAGLAALVLPVAVVVTGRRVGPCGALALLGLGQLVLHEGFVLLERCDASLTSSAPTGSALAGSALTTSALVGGPHTGHAAVGHVHGCAAHVGAHTSTTMLAAHAAATVATALLVAGAERGLWRVLAYLAPLLGPVLPVVVPAWPASAVVPVRPAPPVALHLRVPPARRGPPVPMAPRYPFALAA</sequence>
<gene>
    <name evidence="2" type="ORF">KIN34_11005</name>
</gene>
<feature type="transmembrane region" description="Helical" evidence="1">
    <location>
        <begin position="40"/>
        <end position="57"/>
    </location>
</feature>
<dbReference type="RefSeq" id="WP_214350348.1">
    <property type="nucleotide sequence ID" value="NZ_JAHBOH010000001.1"/>
</dbReference>
<feature type="transmembrane region" description="Helical" evidence="1">
    <location>
        <begin position="141"/>
        <end position="158"/>
    </location>
</feature>
<keyword evidence="3" id="KW-1185">Reference proteome</keyword>
<evidence type="ECO:0000313" key="3">
    <source>
        <dbReference type="Proteomes" id="UP000722125"/>
    </source>
</evidence>
<dbReference type="Proteomes" id="UP000722125">
    <property type="component" value="Unassembled WGS sequence"/>
</dbReference>
<keyword evidence="1" id="KW-0472">Membrane</keyword>
<organism evidence="2 3">
    <name type="scientific">Cellulomonas fulva</name>
    <dbReference type="NCBI Taxonomy" id="2835530"/>
    <lineage>
        <taxon>Bacteria</taxon>
        <taxon>Bacillati</taxon>
        <taxon>Actinomycetota</taxon>
        <taxon>Actinomycetes</taxon>
        <taxon>Micrococcales</taxon>
        <taxon>Cellulomonadaceae</taxon>
        <taxon>Cellulomonas</taxon>
    </lineage>
</organism>
<protein>
    <recommendedName>
        <fullName evidence="4">Integral membrane protein</fullName>
    </recommendedName>
</protein>
<keyword evidence="1" id="KW-1133">Transmembrane helix</keyword>
<proteinExistence type="predicted"/>
<reference evidence="2 3" key="1">
    <citation type="submission" date="2021-05" db="EMBL/GenBank/DDBJ databases">
        <title>Description of Cellulomonas sp. DKR-3 sp. nov.</title>
        <authorList>
            <person name="Dahal R.H."/>
            <person name="Chaudhary D.K."/>
        </authorList>
    </citation>
    <scope>NUCLEOTIDE SEQUENCE [LARGE SCALE GENOMIC DNA]</scope>
    <source>
        <strain evidence="2 3">DKR-3</strain>
    </source>
</reference>
<feature type="transmembrane region" description="Helical" evidence="1">
    <location>
        <begin position="64"/>
        <end position="84"/>
    </location>
</feature>